<name>A0A6I4MFS3_9ACTN</name>
<dbReference type="InterPro" id="IPR036390">
    <property type="entry name" value="WH_DNA-bd_sf"/>
</dbReference>
<dbReference type="SUPFAM" id="SSF46785">
    <property type="entry name" value="Winged helix' DNA-binding domain"/>
    <property type="match status" value="1"/>
</dbReference>
<gene>
    <name evidence="2" type="ORF">F8568_011940</name>
</gene>
<sequence length="163" mass="18245">MIAADPCIMNGMADEDYYDVWLDMLGRTSRPRFVALILDLAGVDLDPDLCRYLVHLDLRGPTGVLDLAELVDHNHPKVSRSLARLETLGLVARAEAAHDRRVKTAELTPEGRRVVASINQGRRRLLEKAFAGWTDRDRAELARLTRRFSDSVQALIDGAERGL</sequence>
<accession>A0A6I4MFS3</accession>
<dbReference type="InterPro" id="IPR000835">
    <property type="entry name" value="HTH_MarR-typ"/>
</dbReference>
<keyword evidence="3" id="KW-1185">Reference proteome</keyword>
<dbReference type="GO" id="GO:0003677">
    <property type="term" value="F:DNA binding"/>
    <property type="evidence" value="ECO:0007669"/>
    <property type="project" value="UniProtKB-KW"/>
</dbReference>
<evidence type="ECO:0000313" key="3">
    <source>
        <dbReference type="Proteomes" id="UP000462055"/>
    </source>
</evidence>
<organism evidence="2 3">
    <name type="scientific">Actinomadura physcomitrii</name>
    <dbReference type="NCBI Taxonomy" id="2650748"/>
    <lineage>
        <taxon>Bacteria</taxon>
        <taxon>Bacillati</taxon>
        <taxon>Actinomycetota</taxon>
        <taxon>Actinomycetes</taxon>
        <taxon>Streptosporangiales</taxon>
        <taxon>Thermomonosporaceae</taxon>
        <taxon>Actinomadura</taxon>
    </lineage>
</organism>
<dbReference type="PANTHER" id="PTHR33164">
    <property type="entry name" value="TRANSCRIPTIONAL REGULATOR, MARR FAMILY"/>
    <property type="match status" value="1"/>
</dbReference>
<dbReference type="PANTHER" id="PTHR33164:SF57">
    <property type="entry name" value="MARR-FAMILY TRANSCRIPTIONAL REGULATOR"/>
    <property type="match status" value="1"/>
</dbReference>
<feature type="domain" description="HTH marR-type" evidence="1">
    <location>
        <begin position="18"/>
        <end position="150"/>
    </location>
</feature>
<dbReference type="InterPro" id="IPR039422">
    <property type="entry name" value="MarR/SlyA-like"/>
</dbReference>
<evidence type="ECO:0000259" key="1">
    <source>
        <dbReference type="PROSITE" id="PS50995"/>
    </source>
</evidence>
<dbReference type="PROSITE" id="PS50995">
    <property type="entry name" value="HTH_MARR_2"/>
    <property type="match status" value="1"/>
</dbReference>
<dbReference type="PRINTS" id="PR00598">
    <property type="entry name" value="HTHMARR"/>
</dbReference>
<dbReference type="Gene3D" id="1.10.10.10">
    <property type="entry name" value="Winged helix-like DNA-binding domain superfamily/Winged helix DNA-binding domain"/>
    <property type="match status" value="1"/>
</dbReference>
<dbReference type="GO" id="GO:0003700">
    <property type="term" value="F:DNA-binding transcription factor activity"/>
    <property type="evidence" value="ECO:0007669"/>
    <property type="project" value="InterPro"/>
</dbReference>
<dbReference type="AlphaFoldDB" id="A0A6I4MFS3"/>
<evidence type="ECO:0000313" key="2">
    <source>
        <dbReference type="EMBL" id="MWA01076.1"/>
    </source>
</evidence>
<dbReference type="SMART" id="SM00347">
    <property type="entry name" value="HTH_MARR"/>
    <property type="match status" value="1"/>
</dbReference>
<keyword evidence="2" id="KW-0238">DNA-binding</keyword>
<dbReference type="Pfam" id="PF12802">
    <property type="entry name" value="MarR_2"/>
    <property type="match status" value="1"/>
</dbReference>
<reference evidence="2" key="1">
    <citation type="submission" date="2019-12" db="EMBL/GenBank/DDBJ databases">
        <title>Actinomadura physcomitrii sp. nov., a novel actinomycete isolated from moss [Physcomitrium sphaericum (Ludw) Fuernr].</title>
        <authorList>
            <person name="Zhuang X."/>
        </authorList>
    </citation>
    <scope>NUCLEOTIDE SEQUENCE [LARGE SCALE GENOMIC DNA]</scope>
    <source>
        <strain evidence="2">LD22</strain>
    </source>
</reference>
<dbReference type="GO" id="GO:0006950">
    <property type="term" value="P:response to stress"/>
    <property type="evidence" value="ECO:0007669"/>
    <property type="project" value="TreeGrafter"/>
</dbReference>
<dbReference type="InterPro" id="IPR036388">
    <property type="entry name" value="WH-like_DNA-bd_sf"/>
</dbReference>
<proteinExistence type="predicted"/>
<protein>
    <submittedName>
        <fullName evidence="2">Winged helix DNA-binding protein</fullName>
    </submittedName>
</protein>
<dbReference type="Proteomes" id="UP000462055">
    <property type="component" value="Unassembled WGS sequence"/>
</dbReference>
<dbReference type="EMBL" id="WBMS02000008">
    <property type="protein sequence ID" value="MWA01076.1"/>
    <property type="molecule type" value="Genomic_DNA"/>
</dbReference>
<comment type="caution">
    <text evidence="2">The sequence shown here is derived from an EMBL/GenBank/DDBJ whole genome shotgun (WGS) entry which is preliminary data.</text>
</comment>